<protein>
    <submittedName>
        <fullName evidence="6">MFS transporter</fullName>
    </submittedName>
</protein>
<sequence length="392" mass="41889">MFKGITGNVLVLGLVSFFTDVSSEMIYPLLPLFLTGQLGAGPAFLGAIEGVAESTASLLKLLSGIVSDRVRRRKRLVLIGYSISSLMRPLIGSAASPLAVLLIRTGDRVGKGIRTSPRDALIADSVEPSLRGKAYGFHRSMDHAGALVGPLVATFLLAYFVTDLRYLFWLAGIPGLVAVLLIVWKVNETGHTPLPKTGLQLVALPPGRLRRYLLILFLFTLGNSSDAFLLLKAGAVGTPSYRLPLLWAFFHLVKMLSSMPFGALSDRIGRRSVIVAGWCVYAVSYLGFGLARSEWQIWLLFAVYGLFFGLTEGAEKAYLADMAESGQRGSAFGWYNFAVGVGALPASLIFGGIWQYEGNVAPFIFGASLAGVAAAALLLLVKAPAAAGKEIS</sequence>
<organism evidence="6 7">
    <name type="scientific">Geomonas subterranea</name>
    <dbReference type="NCBI Taxonomy" id="2847989"/>
    <lineage>
        <taxon>Bacteria</taxon>
        <taxon>Pseudomonadati</taxon>
        <taxon>Thermodesulfobacteriota</taxon>
        <taxon>Desulfuromonadia</taxon>
        <taxon>Geobacterales</taxon>
        <taxon>Geobacteraceae</taxon>
        <taxon>Geomonas</taxon>
    </lineage>
</organism>
<dbReference type="PANTHER" id="PTHR23518">
    <property type="entry name" value="C-METHYLTRANSFERASE"/>
    <property type="match status" value="1"/>
</dbReference>
<feature type="domain" description="Major facilitator superfamily (MFS) profile" evidence="5">
    <location>
        <begin position="8"/>
        <end position="385"/>
    </location>
</feature>
<evidence type="ECO:0000256" key="2">
    <source>
        <dbReference type="ARBA" id="ARBA00022989"/>
    </source>
</evidence>
<keyword evidence="2 4" id="KW-1133">Transmembrane helix</keyword>
<dbReference type="RefSeq" id="WP_217285855.1">
    <property type="nucleotide sequence ID" value="NZ_CP077683.1"/>
</dbReference>
<reference evidence="6 7" key="1">
    <citation type="submission" date="2021-06" db="EMBL/GenBank/DDBJ databases">
        <title>Gemonas diversity in paddy soil.</title>
        <authorList>
            <person name="Liu G."/>
        </authorList>
    </citation>
    <scope>NUCLEOTIDE SEQUENCE [LARGE SCALE GENOMIC DNA]</scope>
    <source>
        <strain evidence="6 7">RG2</strain>
    </source>
</reference>
<dbReference type="PROSITE" id="PS50850">
    <property type="entry name" value="MFS"/>
    <property type="match status" value="1"/>
</dbReference>
<feature type="transmembrane region" description="Helical" evidence="4">
    <location>
        <begin position="243"/>
        <end position="261"/>
    </location>
</feature>
<gene>
    <name evidence="6" type="ORF">KP001_11865</name>
</gene>
<dbReference type="PANTHER" id="PTHR23518:SF2">
    <property type="entry name" value="MAJOR FACILITATOR SUPERFAMILY TRANSPORTER"/>
    <property type="match status" value="1"/>
</dbReference>
<dbReference type="Pfam" id="PF07690">
    <property type="entry name" value="MFS_1"/>
    <property type="match status" value="2"/>
</dbReference>
<feature type="transmembrane region" description="Helical" evidence="4">
    <location>
        <begin position="360"/>
        <end position="381"/>
    </location>
</feature>
<evidence type="ECO:0000313" key="7">
    <source>
        <dbReference type="Proteomes" id="UP000683559"/>
    </source>
</evidence>
<dbReference type="InterPro" id="IPR011701">
    <property type="entry name" value="MFS"/>
</dbReference>
<keyword evidence="7" id="KW-1185">Reference proteome</keyword>
<feature type="transmembrane region" description="Helical" evidence="4">
    <location>
        <begin position="334"/>
        <end position="354"/>
    </location>
</feature>
<dbReference type="InterPro" id="IPR020846">
    <property type="entry name" value="MFS_dom"/>
</dbReference>
<feature type="transmembrane region" description="Helical" evidence="4">
    <location>
        <begin position="166"/>
        <end position="184"/>
    </location>
</feature>
<feature type="transmembrane region" description="Helical" evidence="4">
    <location>
        <begin position="212"/>
        <end position="231"/>
    </location>
</feature>
<dbReference type="EMBL" id="CP077683">
    <property type="protein sequence ID" value="QXE89163.1"/>
    <property type="molecule type" value="Genomic_DNA"/>
</dbReference>
<evidence type="ECO:0000259" key="5">
    <source>
        <dbReference type="PROSITE" id="PS50850"/>
    </source>
</evidence>
<accession>A0ABX8LAZ2</accession>
<dbReference type="CDD" id="cd17370">
    <property type="entry name" value="MFS_MJ1317_like"/>
    <property type="match status" value="1"/>
</dbReference>
<proteinExistence type="predicted"/>
<name>A0ABX8LAZ2_9BACT</name>
<feature type="transmembrane region" description="Helical" evidence="4">
    <location>
        <begin position="297"/>
        <end position="314"/>
    </location>
</feature>
<keyword evidence="1 4" id="KW-0812">Transmembrane</keyword>
<feature type="transmembrane region" description="Helical" evidence="4">
    <location>
        <begin position="273"/>
        <end position="291"/>
    </location>
</feature>
<evidence type="ECO:0000313" key="6">
    <source>
        <dbReference type="EMBL" id="QXE89163.1"/>
    </source>
</evidence>
<evidence type="ECO:0000256" key="1">
    <source>
        <dbReference type="ARBA" id="ARBA00022692"/>
    </source>
</evidence>
<evidence type="ECO:0000256" key="4">
    <source>
        <dbReference type="SAM" id="Phobius"/>
    </source>
</evidence>
<evidence type="ECO:0000256" key="3">
    <source>
        <dbReference type="ARBA" id="ARBA00023136"/>
    </source>
</evidence>
<feature type="transmembrane region" description="Helical" evidence="4">
    <location>
        <begin position="141"/>
        <end position="160"/>
    </location>
</feature>
<keyword evidence="3 4" id="KW-0472">Membrane</keyword>
<dbReference type="Proteomes" id="UP000683559">
    <property type="component" value="Chromosome"/>
</dbReference>